<sequence>MPKEQYRETDFGRKISHVTFNVDSASDIQQAAHIRVITKNLYAQDGQRVPAAYGVLDRRMGTNQKNANCDTCGLGLAECVGHYGYIELALPVFHVGYFRSIITILQSICKECSKVMLQENVKRSFRRKFMNPELSYLHKKALRAAVLKKAKTCTKCPYCESLNGIVKKSSAGILKIIHDKYRNKKPTDPLVQKVLHEFHEAKESNKELAAMINSGLIIENEDDLTMKQSEILLINDVIARHIASGGKTELVQEDWDYLQLHVALYINSELSGIPLAMQPKKPGRGLVQRLKGKQGRFRGNLSGKRVDFSSRTVISPDPNLQIQEILTYPERVFPANLQWLRRLVRSGPDHHPGANYVQQRGLPHKKFLNSDQSIQSVEKSLELLNIAIYKGQCVIMVSYN</sequence>
<accession>A0ACC0JKZ9</accession>
<organism evidence="1 2">
    <name type="scientific">Choristoneura fumiferana</name>
    <name type="common">Spruce budworm moth</name>
    <name type="synonym">Archips fumiferana</name>
    <dbReference type="NCBI Taxonomy" id="7141"/>
    <lineage>
        <taxon>Eukaryota</taxon>
        <taxon>Metazoa</taxon>
        <taxon>Ecdysozoa</taxon>
        <taxon>Arthropoda</taxon>
        <taxon>Hexapoda</taxon>
        <taxon>Insecta</taxon>
        <taxon>Pterygota</taxon>
        <taxon>Neoptera</taxon>
        <taxon>Endopterygota</taxon>
        <taxon>Lepidoptera</taxon>
        <taxon>Glossata</taxon>
        <taxon>Ditrysia</taxon>
        <taxon>Tortricoidea</taxon>
        <taxon>Tortricidae</taxon>
        <taxon>Tortricinae</taxon>
        <taxon>Choristoneura</taxon>
    </lineage>
</organism>
<name>A0ACC0JKZ9_CHOFU</name>
<proteinExistence type="predicted"/>
<comment type="caution">
    <text evidence="1">The sequence shown here is derived from an EMBL/GenBank/DDBJ whole genome shotgun (WGS) entry which is preliminary data.</text>
</comment>
<evidence type="ECO:0000313" key="2">
    <source>
        <dbReference type="Proteomes" id="UP001064048"/>
    </source>
</evidence>
<keyword evidence="2" id="KW-1185">Reference proteome</keyword>
<dbReference type="EMBL" id="CM046111">
    <property type="protein sequence ID" value="KAI8424738.1"/>
    <property type="molecule type" value="Genomic_DNA"/>
</dbReference>
<reference evidence="1 2" key="1">
    <citation type="journal article" date="2022" name="Genome Biol. Evol.">
        <title>The Spruce Budworm Genome: Reconstructing the Evolutionary History of Antifreeze Proteins.</title>
        <authorList>
            <person name="Beliveau C."/>
            <person name="Gagne P."/>
            <person name="Picq S."/>
            <person name="Vernygora O."/>
            <person name="Keeling C.I."/>
            <person name="Pinkney K."/>
            <person name="Doucet D."/>
            <person name="Wen F."/>
            <person name="Johnston J.S."/>
            <person name="Maaroufi H."/>
            <person name="Boyle B."/>
            <person name="Laroche J."/>
            <person name="Dewar K."/>
            <person name="Juretic N."/>
            <person name="Blackburn G."/>
            <person name="Nisole A."/>
            <person name="Brunet B."/>
            <person name="Brandao M."/>
            <person name="Lumley L."/>
            <person name="Duan J."/>
            <person name="Quan G."/>
            <person name="Lucarotti C.J."/>
            <person name="Roe A.D."/>
            <person name="Sperling F.A.H."/>
            <person name="Levesque R.C."/>
            <person name="Cusson M."/>
        </authorList>
    </citation>
    <scope>NUCLEOTIDE SEQUENCE [LARGE SCALE GENOMIC DNA]</scope>
    <source>
        <strain evidence="1">Glfc:IPQL:Cfum</strain>
    </source>
</reference>
<dbReference type="Proteomes" id="UP001064048">
    <property type="component" value="Chromosome 11"/>
</dbReference>
<evidence type="ECO:0000313" key="1">
    <source>
        <dbReference type="EMBL" id="KAI8424738.1"/>
    </source>
</evidence>
<protein>
    <submittedName>
        <fullName evidence="1">Uncharacterized protein</fullName>
    </submittedName>
</protein>
<gene>
    <name evidence="1" type="ORF">MSG28_006690</name>
</gene>